<name>A0AAE3DD51_9FIRM</name>
<dbReference type="InterPro" id="IPR002509">
    <property type="entry name" value="NODB_dom"/>
</dbReference>
<dbReference type="CDD" id="cd10954">
    <property type="entry name" value="CE4_CtAXE_like"/>
    <property type="match status" value="1"/>
</dbReference>
<dbReference type="GO" id="GO:0005975">
    <property type="term" value="P:carbohydrate metabolic process"/>
    <property type="evidence" value="ECO:0007669"/>
    <property type="project" value="InterPro"/>
</dbReference>
<dbReference type="SUPFAM" id="SSF88713">
    <property type="entry name" value="Glycoside hydrolase/deacetylase"/>
    <property type="match status" value="1"/>
</dbReference>
<dbReference type="GO" id="GO:0046872">
    <property type="term" value="F:metal ion binding"/>
    <property type="evidence" value="ECO:0007669"/>
    <property type="project" value="UniProtKB-KW"/>
</dbReference>
<evidence type="ECO:0000313" key="6">
    <source>
        <dbReference type="Proteomes" id="UP001199319"/>
    </source>
</evidence>
<dbReference type="EMBL" id="JAJEPW010000006">
    <property type="protein sequence ID" value="MCC2128557.1"/>
    <property type="molecule type" value="Genomic_DNA"/>
</dbReference>
<dbReference type="PANTHER" id="PTHR10587">
    <property type="entry name" value="GLYCOSYL TRANSFERASE-RELATED"/>
    <property type="match status" value="1"/>
</dbReference>
<dbReference type="Pfam" id="PF01522">
    <property type="entry name" value="Polysacc_deac_1"/>
    <property type="match status" value="1"/>
</dbReference>
<reference evidence="5" key="1">
    <citation type="submission" date="2021-10" db="EMBL/GenBank/DDBJ databases">
        <title>Anaerobic single-cell dispensing facilitates the cultivation of human gut bacteria.</title>
        <authorList>
            <person name="Afrizal A."/>
        </authorList>
    </citation>
    <scope>NUCLEOTIDE SEQUENCE</scope>
    <source>
        <strain evidence="5">CLA-AA-H272</strain>
    </source>
</reference>
<evidence type="ECO:0000259" key="4">
    <source>
        <dbReference type="PROSITE" id="PS51677"/>
    </source>
</evidence>
<feature type="domain" description="NodB homology" evidence="4">
    <location>
        <begin position="35"/>
        <end position="209"/>
    </location>
</feature>
<gene>
    <name evidence="5" type="ORF">LKD37_03305</name>
</gene>
<organism evidence="5 6">
    <name type="scientific">Brotocaccenecus cirricatena</name>
    <dbReference type="NCBI Taxonomy" id="3064195"/>
    <lineage>
        <taxon>Bacteria</taxon>
        <taxon>Bacillati</taxon>
        <taxon>Bacillota</taxon>
        <taxon>Clostridia</taxon>
        <taxon>Eubacteriales</taxon>
        <taxon>Oscillospiraceae</taxon>
        <taxon>Brotocaccenecus</taxon>
    </lineage>
</organism>
<dbReference type="RefSeq" id="WP_302927918.1">
    <property type="nucleotide sequence ID" value="NZ_JAJEPW010000006.1"/>
</dbReference>
<keyword evidence="3" id="KW-0732">Signal</keyword>
<keyword evidence="6" id="KW-1185">Reference proteome</keyword>
<dbReference type="Gene3D" id="3.20.20.370">
    <property type="entry name" value="Glycoside hydrolase/deacetylase"/>
    <property type="match status" value="1"/>
</dbReference>
<evidence type="ECO:0000256" key="3">
    <source>
        <dbReference type="SAM" id="SignalP"/>
    </source>
</evidence>
<dbReference type="GO" id="GO:0016810">
    <property type="term" value="F:hydrolase activity, acting on carbon-nitrogen (but not peptide) bonds"/>
    <property type="evidence" value="ECO:0007669"/>
    <property type="project" value="InterPro"/>
</dbReference>
<evidence type="ECO:0000256" key="1">
    <source>
        <dbReference type="ARBA" id="ARBA00022723"/>
    </source>
</evidence>
<protein>
    <submittedName>
        <fullName evidence="5">Polysaccharide deacetylase family protein</fullName>
    </submittedName>
</protein>
<sequence>MRRRAGIVLALLLVLTGCTPAEPAGPAAEPAAEPVYMALTFDDGPSPSNTPRLLEGLSRRGVRATFFLVGSRIEGREDLVRRIRQEGHQIGNHSFGHGDLTDLSAAQALADLDKCSRALEQVLGPGSYWLRPPYGFISQEELRALGTPAICWSVDTEDWKSRNVDSILDIVLRQAGDGDILLLHDCYATSVTAALEIVDRLQPRGVQFVTVEELFAVKGVQPACGTLYRRVRGE</sequence>
<comment type="caution">
    <text evidence="5">The sequence shown here is derived from an EMBL/GenBank/DDBJ whole genome shotgun (WGS) entry which is preliminary data.</text>
</comment>
<feature type="signal peptide" evidence="3">
    <location>
        <begin position="1"/>
        <end position="23"/>
    </location>
</feature>
<dbReference type="PANTHER" id="PTHR10587:SF133">
    <property type="entry name" value="CHITIN DEACETYLASE 1-RELATED"/>
    <property type="match status" value="1"/>
</dbReference>
<dbReference type="InterPro" id="IPR011330">
    <property type="entry name" value="Glyco_hydro/deAcase_b/a-brl"/>
</dbReference>
<dbReference type="InterPro" id="IPR050248">
    <property type="entry name" value="Polysacc_deacetylase_ArnD"/>
</dbReference>
<dbReference type="AlphaFoldDB" id="A0AAE3DD51"/>
<dbReference type="PROSITE" id="PS51677">
    <property type="entry name" value="NODB"/>
    <property type="match status" value="1"/>
</dbReference>
<keyword evidence="2" id="KW-0378">Hydrolase</keyword>
<proteinExistence type="predicted"/>
<accession>A0AAE3DD51</accession>
<evidence type="ECO:0000256" key="2">
    <source>
        <dbReference type="ARBA" id="ARBA00022801"/>
    </source>
</evidence>
<feature type="chain" id="PRO_5042068495" evidence="3">
    <location>
        <begin position="24"/>
        <end position="234"/>
    </location>
</feature>
<evidence type="ECO:0000313" key="5">
    <source>
        <dbReference type="EMBL" id="MCC2128557.1"/>
    </source>
</evidence>
<keyword evidence="1" id="KW-0479">Metal-binding</keyword>
<dbReference type="GO" id="GO:0016020">
    <property type="term" value="C:membrane"/>
    <property type="evidence" value="ECO:0007669"/>
    <property type="project" value="TreeGrafter"/>
</dbReference>
<dbReference type="Proteomes" id="UP001199319">
    <property type="component" value="Unassembled WGS sequence"/>
</dbReference>
<dbReference type="PROSITE" id="PS51257">
    <property type="entry name" value="PROKAR_LIPOPROTEIN"/>
    <property type="match status" value="1"/>
</dbReference>